<proteinExistence type="predicted"/>
<evidence type="ECO:0000313" key="3">
    <source>
        <dbReference type="EMBL" id="GAA1547183.1"/>
    </source>
</evidence>
<keyword evidence="2" id="KW-0812">Transmembrane</keyword>
<dbReference type="Proteomes" id="UP001500363">
    <property type="component" value="Unassembled WGS sequence"/>
</dbReference>
<keyword evidence="4" id="KW-1185">Reference proteome</keyword>
<comment type="caution">
    <text evidence="3">The sequence shown here is derived from an EMBL/GenBank/DDBJ whole genome shotgun (WGS) entry which is preliminary data.</text>
</comment>
<dbReference type="RefSeq" id="WP_344179852.1">
    <property type="nucleotide sequence ID" value="NZ_BAAANC010000003.1"/>
</dbReference>
<evidence type="ECO:0000256" key="1">
    <source>
        <dbReference type="SAM" id="MobiDB-lite"/>
    </source>
</evidence>
<name>A0ABN2BUC4_9ACTN</name>
<sequence>MTPTDEIDELLRQAGSRWRAEQPSPPEPDVQRITGTPKRRWAVRGVDPRRWGVRGRGPRRWAVPALAAAAVAVIATAALVVLPKDDAPVVAPGNGKTHPLEVRDGDRVEVSGQVVAAPGVPVRYCLPVPSPAIVAPEAKGPACAPGAAVDLTGVDLTKLVDLSVINGVRAGNARLVGTWKAGTIAVEEQGPPATVQPGDAAPTVPCAAPAGGWKADDASQSLTPALEKYVKAHANELQNPWIGWPEGFPTETTPGEPPNKPSVLMIGVAHGDLAAVRRTVEPLVAGNLCVTQVKVSQAEAAEQQKKLDALPRAEYGIISTGIGLGDKPVRVELKILDEKTLNALKPIGVDSLDLQPYIRPVS</sequence>
<evidence type="ECO:0008006" key="5">
    <source>
        <dbReference type="Google" id="ProtNLM"/>
    </source>
</evidence>
<dbReference type="EMBL" id="BAAANC010000003">
    <property type="protein sequence ID" value="GAA1547183.1"/>
    <property type="molecule type" value="Genomic_DNA"/>
</dbReference>
<organism evidence="3 4">
    <name type="scientific">Kribbella lupini</name>
    <dbReference type="NCBI Taxonomy" id="291602"/>
    <lineage>
        <taxon>Bacteria</taxon>
        <taxon>Bacillati</taxon>
        <taxon>Actinomycetota</taxon>
        <taxon>Actinomycetes</taxon>
        <taxon>Propionibacteriales</taxon>
        <taxon>Kribbellaceae</taxon>
        <taxon>Kribbella</taxon>
    </lineage>
</organism>
<accession>A0ABN2BUC4</accession>
<reference evidence="3 4" key="1">
    <citation type="journal article" date="2019" name="Int. J. Syst. Evol. Microbiol.">
        <title>The Global Catalogue of Microorganisms (GCM) 10K type strain sequencing project: providing services to taxonomists for standard genome sequencing and annotation.</title>
        <authorList>
            <consortium name="The Broad Institute Genomics Platform"/>
            <consortium name="The Broad Institute Genome Sequencing Center for Infectious Disease"/>
            <person name="Wu L."/>
            <person name="Ma J."/>
        </authorList>
    </citation>
    <scope>NUCLEOTIDE SEQUENCE [LARGE SCALE GENOMIC DNA]</scope>
    <source>
        <strain evidence="3 4">JCM 14303</strain>
    </source>
</reference>
<keyword evidence="2" id="KW-1133">Transmembrane helix</keyword>
<evidence type="ECO:0000256" key="2">
    <source>
        <dbReference type="SAM" id="Phobius"/>
    </source>
</evidence>
<feature type="region of interest" description="Disordered" evidence="1">
    <location>
        <begin position="14"/>
        <end position="35"/>
    </location>
</feature>
<feature type="transmembrane region" description="Helical" evidence="2">
    <location>
        <begin position="61"/>
        <end position="82"/>
    </location>
</feature>
<gene>
    <name evidence="3" type="ORF">GCM10009741_58480</name>
</gene>
<protein>
    <recommendedName>
        <fullName evidence="5">LigA protein</fullName>
    </recommendedName>
</protein>
<keyword evidence="2" id="KW-0472">Membrane</keyword>
<evidence type="ECO:0000313" key="4">
    <source>
        <dbReference type="Proteomes" id="UP001500363"/>
    </source>
</evidence>